<dbReference type="Proteomes" id="UP000672032">
    <property type="component" value="Chromosome 5"/>
</dbReference>
<name>A0A8A3PI66_9HELO</name>
<dbReference type="EMBL" id="CP063409">
    <property type="protein sequence ID" value="QSZ34770.1"/>
    <property type="molecule type" value="Genomic_DNA"/>
</dbReference>
<proteinExistence type="predicted"/>
<reference evidence="1" key="1">
    <citation type="submission" date="2020-10" db="EMBL/GenBank/DDBJ databases">
        <title>Genome Sequence of Monilinia vaccinii-corymbosi Sheds Light on Mummy Berry Disease Infection of Blueberry and Mating Type.</title>
        <authorList>
            <person name="Yow A.G."/>
            <person name="Zhang Y."/>
            <person name="Bansal K."/>
            <person name="Eacker S.M."/>
            <person name="Sullivan S."/>
            <person name="Liachko I."/>
            <person name="Cubeta M.A."/>
            <person name="Rollins J.A."/>
            <person name="Ashrafi H."/>
        </authorList>
    </citation>
    <scope>NUCLEOTIDE SEQUENCE</scope>
    <source>
        <strain evidence="1">RL-1</strain>
    </source>
</reference>
<accession>A0A8A3PI66</accession>
<dbReference type="AlphaFoldDB" id="A0A8A3PI66"/>
<gene>
    <name evidence="1" type="ORF">DSL72_007628</name>
</gene>
<protein>
    <submittedName>
        <fullName evidence="1">Uncharacterized protein</fullName>
    </submittedName>
</protein>
<evidence type="ECO:0000313" key="1">
    <source>
        <dbReference type="EMBL" id="QSZ34770.1"/>
    </source>
</evidence>
<sequence>MAEINARKSLDQFLGIRRGSPGWMIPENVVAAKEQKTWLTLLRNDYPKRMFSSFNLSTRLTVPPDRVYTTADEVLWVHEAVKIGPDGLQAFGNFINPTLLVEESSTDSEATLVVEP</sequence>
<keyword evidence="2" id="KW-1185">Reference proteome</keyword>
<evidence type="ECO:0000313" key="2">
    <source>
        <dbReference type="Proteomes" id="UP000672032"/>
    </source>
</evidence>
<organism evidence="1 2">
    <name type="scientific">Monilinia vaccinii-corymbosi</name>
    <dbReference type="NCBI Taxonomy" id="61207"/>
    <lineage>
        <taxon>Eukaryota</taxon>
        <taxon>Fungi</taxon>
        <taxon>Dikarya</taxon>
        <taxon>Ascomycota</taxon>
        <taxon>Pezizomycotina</taxon>
        <taxon>Leotiomycetes</taxon>
        <taxon>Helotiales</taxon>
        <taxon>Sclerotiniaceae</taxon>
        <taxon>Monilinia</taxon>
    </lineage>
</organism>